<dbReference type="EMBL" id="CP017599">
    <property type="protein sequence ID" value="AOW98714.1"/>
    <property type="molecule type" value="Genomic_DNA"/>
</dbReference>
<evidence type="ECO:0000256" key="1">
    <source>
        <dbReference type="SAM" id="MobiDB-lite"/>
    </source>
</evidence>
<dbReference type="AlphaFoldDB" id="A0A1D8TM78"/>
<evidence type="ECO:0000313" key="3">
    <source>
        <dbReference type="Proteomes" id="UP000177870"/>
    </source>
</evidence>
<dbReference type="Proteomes" id="UP000177870">
    <property type="component" value="Chromosome"/>
</dbReference>
<organism evidence="2 3">
    <name type="scientific">Moorena producens PAL-8-15-08-1</name>
    <dbReference type="NCBI Taxonomy" id="1458985"/>
    <lineage>
        <taxon>Bacteria</taxon>
        <taxon>Bacillati</taxon>
        <taxon>Cyanobacteriota</taxon>
        <taxon>Cyanophyceae</taxon>
        <taxon>Coleofasciculales</taxon>
        <taxon>Coleofasciculaceae</taxon>
        <taxon>Moorena</taxon>
    </lineage>
</organism>
<evidence type="ECO:0008006" key="4">
    <source>
        <dbReference type="Google" id="ProtNLM"/>
    </source>
</evidence>
<accession>A0A1D8TM78</accession>
<gene>
    <name evidence="2" type="ORF">BJP34_03960</name>
</gene>
<reference evidence="3" key="1">
    <citation type="submission" date="2016-10" db="EMBL/GenBank/DDBJ databases">
        <title>Comparative genomics uncovers the prolific and rare metabolic potential of the cyanobacterial genus Moorea.</title>
        <authorList>
            <person name="Leao T."/>
            <person name="Castelao G."/>
            <person name="Korobeynikov A."/>
            <person name="Monroe E.A."/>
            <person name="Podell S."/>
            <person name="Glukhov E."/>
            <person name="Allen E."/>
            <person name="Gerwick W.H."/>
            <person name="Gerwick L."/>
        </authorList>
    </citation>
    <scope>NUCLEOTIDE SEQUENCE [LARGE SCALE GENOMIC DNA]</scope>
    <source>
        <strain evidence="3">PAL-8-15-08-1</strain>
    </source>
</reference>
<feature type="region of interest" description="Disordered" evidence="1">
    <location>
        <begin position="1"/>
        <end position="24"/>
    </location>
</feature>
<name>A0A1D8TM78_9CYAN</name>
<dbReference type="OrthoDB" id="516702at2"/>
<dbReference type="KEGG" id="mpro:BJP34_03960"/>
<dbReference type="RefSeq" id="WP_070391221.1">
    <property type="nucleotide sequence ID" value="NZ_CP017599.1"/>
</dbReference>
<sequence>MTKNIPPNSDDKNTPENPGRKPKKVKLILIGSPEKVWKTILALYGLKYAYPNEWSTPEPTGKPDEVMTFLIRYFYVD</sequence>
<proteinExistence type="predicted"/>
<protein>
    <recommendedName>
        <fullName evidence="4">Peptide ABC transporter substrate-binding protein</fullName>
    </recommendedName>
</protein>
<evidence type="ECO:0000313" key="2">
    <source>
        <dbReference type="EMBL" id="AOW98714.1"/>
    </source>
</evidence>